<name>A0ABN2QRE7_9PSEU</name>
<evidence type="ECO:0000313" key="4">
    <source>
        <dbReference type="Proteomes" id="UP001501116"/>
    </source>
</evidence>
<evidence type="ECO:0000313" key="3">
    <source>
        <dbReference type="EMBL" id="GAA1956865.1"/>
    </source>
</evidence>
<dbReference type="InterPro" id="IPR018958">
    <property type="entry name" value="Knr4/Smi1-like_dom"/>
</dbReference>
<dbReference type="InterPro" id="IPR032675">
    <property type="entry name" value="LRR_dom_sf"/>
</dbReference>
<dbReference type="InterPro" id="IPR037883">
    <property type="entry name" value="Knr4/Smi1-like_sf"/>
</dbReference>
<gene>
    <name evidence="3" type="ORF">GCM10009754_28580</name>
</gene>
<evidence type="ECO:0000259" key="2">
    <source>
        <dbReference type="SMART" id="SM00860"/>
    </source>
</evidence>
<dbReference type="SUPFAM" id="SSF52058">
    <property type="entry name" value="L domain-like"/>
    <property type="match status" value="1"/>
</dbReference>
<reference evidence="3 4" key="1">
    <citation type="journal article" date="2019" name="Int. J. Syst. Evol. Microbiol.">
        <title>The Global Catalogue of Microorganisms (GCM) 10K type strain sequencing project: providing services to taxonomists for standard genome sequencing and annotation.</title>
        <authorList>
            <consortium name="The Broad Institute Genomics Platform"/>
            <consortium name="The Broad Institute Genome Sequencing Center for Infectious Disease"/>
            <person name="Wu L."/>
            <person name="Ma J."/>
        </authorList>
    </citation>
    <scope>NUCLEOTIDE SEQUENCE [LARGE SCALE GENOMIC DNA]</scope>
    <source>
        <strain evidence="3 4">JCM 14545</strain>
    </source>
</reference>
<protein>
    <recommendedName>
        <fullName evidence="2">Knr4/Smi1-like domain-containing protein</fullName>
    </recommendedName>
</protein>
<dbReference type="Proteomes" id="UP001501116">
    <property type="component" value="Unassembled WGS sequence"/>
</dbReference>
<accession>A0ABN2QRE7</accession>
<dbReference type="Gene3D" id="3.80.10.10">
    <property type="entry name" value="Ribonuclease Inhibitor"/>
    <property type="match status" value="1"/>
</dbReference>
<feature type="region of interest" description="Disordered" evidence="1">
    <location>
        <begin position="519"/>
        <end position="539"/>
    </location>
</feature>
<dbReference type="SMART" id="SM00860">
    <property type="entry name" value="SMI1_KNR4"/>
    <property type="match status" value="1"/>
</dbReference>
<dbReference type="Pfam" id="PF09346">
    <property type="entry name" value="SMI1_KNR4"/>
    <property type="match status" value="1"/>
</dbReference>
<dbReference type="SUPFAM" id="SSF160631">
    <property type="entry name" value="SMI1/KNR4-like"/>
    <property type="match status" value="1"/>
</dbReference>
<keyword evidence="4" id="KW-1185">Reference proteome</keyword>
<dbReference type="EMBL" id="BAAANN010000010">
    <property type="protein sequence ID" value="GAA1956865.1"/>
    <property type="molecule type" value="Genomic_DNA"/>
</dbReference>
<proteinExistence type="predicted"/>
<comment type="caution">
    <text evidence="3">The sequence shown here is derived from an EMBL/GenBank/DDBJ whole genome shotgun (WGS) entry which is preliminary data.</text>
</comment>
<organism evidence="3 4">
    <name type="scientific">Amycolatopsis minnesotensis</name>
    <dbReference type="NCBI Taxonomy" id="337894"/>
    <lineage>
        <taxon>Bacteria</taxon>
        <taxon>Bacillati</taxon>
        <taxon>Actinomycetota</taxon>
        <taxon>Actinomycetes</taxon>
        <taxon>Pseudonocardiales</taxon>
        <taxon>Pseudonocardiaceae</taxon>
        <taxon>Amycolatopsis</taxon>
    </lineage>
</organism>
<evidence type="ECO:0000256" key="1">
    <source>
        <dbReference type="SAM" id="MobiDB-lite"/>
    </source>
</evidence>
<feature type="domain" description="Knr4/Smi1-like" evidence="2">
    <location>
        <begin position="157"/>
        <end position="301"/>
    </location>
</feature>
<sequence>MDMGEMGKNLAGRLWDWAGEGWTEAVLHVSATDRWRSFDAWTDAPDPEHPSSLMDRLHGIIPRDAPLAVYEVVLRADGTYRFASSSEVSTLSPARLVIDPAVRCPNHPVPGMPRPAAAEPTGQPTDPGVLREVGALVTEFADRYTAITGHAPEWEPGRTEEEIAAAEARIRARLPEDLRALYRLVGRDTPESGLLGYYAHDSLEELVERYCDGPPGSYGGVAEERPLDDADVVFDAAPPGRIKRLLRNDWWVTFGGNHSGEMIAVDLDPAEHGRHGQVLEVGDILGVPRYLAGSVTAMLTEIVTELRANRVTHQEGDPRLDVAAAFHQYPYREHRHILHGVADLNLAAIVTDLEQPDLVQAFYLNDGNHIDLAVLESLTSLREIGVHRTDTVTPTVSNLPELESLTMDAATVDLAPLTGHPTLWDLKLANLTHPVELDVLATLPRLTRLCIAGLDVPDIEDLGRLSALRVVTVDATQLDRLLSSGCPLPKLAAVRINGRVLLREAVEFRRNLTGTRVQLGETAGTLPAPAPDNERQDGR</sequence>